<proteinExistence type="predicted"/>
<evidence type="ECO:0000313" key="1">
    <source>
        <dbReference type="EMBL" id="TGE06307.1"/>
    </source>
</evidence>
<keyword evidence="2" id="KW-1185">Reference proteome</keyword>
<comment type="caution">
    <text evidence="1">The sequence shown here is derived from an EMBL/GenBank/DDBJ whole genome shotgun (WGS) entry which is preliminary data.</text>
</comment>
<dbReference type="OrthoDB" id="9763101at2"/>
<evidence type="ECO:0000313" key="2">
    <source>
        <dbReference type="Proteomes" id="UP000298337"/>
    </source>
</evidence>
<accession>A0A4Z0P6L1</accession>
<name>A0A4Z0P6L1_9BACT</name>
<dbReference type="EMBL" id="SRLA01000003">
    <property type="protein sequence ID" value="TGE06307.1"/>
    <property type="molecule type" value="Genomic_DNA"/>
</dbReference>
<sequence length="388" mass="44038">MRAPAQSAPAPEPGIFSALACNLDANILTAAFPLLEEGRVEALEWSFDTLFWTKQVPAWFSDLLQAYAAQHRLVGHGVYFSLLSGRWTAEQQQWLRHLRELTKQFAFDHITEHFGFFTGQNFHSGAPLPIPYGANTLRLGQDRLRRMQEACACPVGLENLAFAYSLEEVKRHGEFLDKLVEPVNGFLILDLHNVFCQLHNFSVPYEELMDLYPLERVREIHISGGSWEDSGQVPGRQIRRDTHDEAVPEEVFQLLERTLPRCPNLKYVVLEQLGTGLQTELSQAQFRADFSRMQALINQHRSTSSHPAPEGFWPQQLLPLGPVAEDAELEAQQQQLSNILETAPSFEAARQQLHASSLANTAWNIEGWEPHMLETAISIAQKWKRKPV</sequence>
<protein>
    <submittedName>
        <fullName evidence="1">DUF692 family protein</fullName>
    </submittedName>
</protein>
<dbReference type="RefSeq" id="WP_135435099.1">
    <property type="nucleotide sequence ID" value="NZ_SRLA01000003.1"/>
</dbReference>
<dbReference type="PANTHER" id="PTHR42194:SF1">
    <property type="entry name" value="UPF0276 PROTEIN HI_1600"/>
    <property type="match status" value="1"/>
</dbReference>
<reference evidence="1 2" key="1">
    <citation type="submission" date="2019-04" db="EMBL/GenBank/DDBJ databases">
        <authorList>
            <person name="Feng G."/>
            <person name="Zhang J."/>
            <person name="Zhu H."/>
        </authorList>
    </citation>
    <scope>NUCLEOTIDE SEQUENCE [LARGE SCALE GENOMIC DNA]</scope>
    <source>
        <strain evidence="1 2">92R-1</strain>
    </source>
</reference>
<dbReference type="Proteomes" id="UP000298337">
    <property type="component" value="Unassembled WGS sequence"/>
</dbReference>
<organism evidence="1 2">
    <name type="scientific">Hymenobacter fodinae</name>
    <dbReference type="NCBI Taxonomy" id="2510796"/>
    <lineage>
        <taxon>Bacteria</taxon>
        <taxon>Pseudomonadati</taxon>
        <taxon>Bacteroidota</taxon>
        <taxon>Cytophagia</taxon>
        <taxon>Cytophagales</taxon>
        <taxon>Hymenobacteraceae</taxon>
        <taxon>Hymenobacter</taxon>
    </lineage>
</organism>
<dbReference type="AlphaFoldDB" id="A0A4Z0P6L1"/>
<dbReference type="Gene3D" id="3.20.20.150">
    <property type="entry name" value="Divalent-metal-dependent TIM barrel enzymes"/>
    <property type="match status" value="1"/>
</dbReference>
<dbReference type="PANTHER" id="PTHR42194">
    <property type="entry name" value="UPF0276 PROTEIN HI_1600"/>
    <property type="match status" value="1"/>
</dbReference>
<dbReference type="InterPro" id="IPR036237">
    <property type="entry name" value="Xyl_isomerase-like_sf"/>
</dbReference>
<dbReference type="InterPro" id="IPR007801">
    <property type="entry name" value="MbnB/TglH/ChrH"/>
</dbReference>
<gene>
    <name evidence="1" type="ORF">EU556_15775</name>
</gene>
<dbReference type="Pfam" id="PF05114">
    <property type="entry name" value="MbnB_TglH_ChrH"/>
    <property type="match status" value="1"/>
</dbReference>
<dbReference type="SUPFAM" id="SSF51658">
    <property type="entry name" value="Xylose isomerase-like"/>
    <property type="match status" value="1"/>
</dbReference>